<keyword evidence="2" id="KW-1185">Reference proteome</keyword>
<evidence type="ECO:0000313" key="2">
    <source>
        <dbReference type="Proteomes" id="UP000233551"/>
    </source>
</evidence>
<dbReference type="Proteomes" id="UP000233551">
    <property type="component" value="Unassembled WGS sequence"/>
</dbReference>
<dbReference type="EMBL" id="PGOL01000084">
    <property type="protein sequence ID" value="PKI77642.1"/>
    <property type="molecule type" value="Genomic_DNA"/>
</dbReference>
<evidence type="ECO:0000313" key="1">
    <source>
        <dbReference type="EMBL" id="PKI77642.1"/>
    </source>
</evidence>
<sequence length="133" mass="14322">MPTLHSASHSKAQCGIVRLNCTTHLGLPSSALKVRIVLSSEQYTCHCSYVQELGDTRACLSARARTISCSCSAAPARIPAPVAMRSCARAPWKFLPCMHAHAWMSTSRTFADDQLACPCSSPARACLRVQLCA</sequence>
<accession>A0A2I0LAD2</accession>
<dbReference type="AlphaFoldDB" id="A0A2I0LAD2"/>
<name>A0A2I0LAD2_PUNGR</name>
<organism evidence="1 2">
    <name type="scientific">Punica granatum</name>
    <name type="common">Pomegranate</name>
    <dbReference type="NCBI Taxonomy" id="22663"/>
    <lineage>
        <taxon>Eukaryota</taxon>
        <taxon>Viridiplantae</taxon>
        <taxon>Streptophyta</taxon>
        <taxon>Embryophyta</taxon>
        <taxon>Tracheophyta</taxon>
        <taxon>Spermatophyta</taxon>
        <taxon>Magnoliopsida</taxon>
        <taxon>eudicotyledons</taxon>
        <taxon>Gunneridae</taxon>
        <taxon>Pentapetalae</taxon>
        <taxon>rosids</taxon>
        <taxon>malvids</taxon>
        <taxon>Myrtales</taxon>
        <taxon>Lythraceae</taxon>
        <taxon>Punica</taxon>
    </lineage>
</organism>
<reference evidence="1 2" key="1">
    <citation type="submission" date="2017-11" db="EMBL/GenBank/DDBJ databases">
        <title>De-novo sequencing of pomegranate (Punica granatum L.) genome.</title>
        <authorList>
            <person name="Akparov Z."/>
            <person name="Amiraslanov A."/>
            <person name="Hajiyeva S."/>
            <person name="Abbasov M."/>
            <person name="Kaur K."/>
            <person name="Hamwieh A."/>
            <person name="Solovyev V."/>
            <person name="Salamov A."/>
            <person name="Braich B."/>
            <person name="Kosarev P."/>
            <person name="Mahmoud A."/>
            <person name="Hajiyev E."/>
            <person name="Babayeva S."/>
            <person name="Izzatullayeva V."/>
            <person name="Mammadov A."/>
            <person name="Mammadov A."/>
            <person name="Sharifova S."/>
            <person name="Ojaghi J."/>
            <person name="Eynullazada K."/>
            <person name="Bayramov B."/>
            <person name="Abdulazimova A."/>
            <person name="Shahmuradov I."/>
        </authorList>
    </citation>
    <scope>NUCLEOTIDE SEQUENCE [LARGE SCALE GENOMIC DNA]</scope>
    <source>
        <strain evidence="2">cv. AG2017</strain>
        <tissue evidence="1">Leaf</tissue>
    </source>
</reference>
<proteinExistence type="predicted"/>
<protein>
    <submittedName>
        <fullName evidence="1">Uncharacterized protein</fullName>
    </submittedName>
</protein>
<comment type="caution">
    <text evidence="1">The sequence shown here is derived from an EMBL/GenBank/DDBJ whole genome shotgun (WGS) entry which is preliminary data.</text>
</comment>
<gene>
    <name evidence="1" type="ORF">CRG98_001980</name>
</gene>